<proteinExistence type="predicted"/>
<evidence type="ECO:0000313" key="2">
    <source>
        <dbReference type="Proteomes" id="UP001529201"/>
    </source>
</evidence>
<sequence>MADGRGKGPLDFVLLAIRLKAMGIPTSSNSQSFPAVNFEELGRRLKENGSLTKMVKCASANYVSVLEVWQSAPEAIAVLQEMRKEATK</sequence>
<dbReference type="RefSeq" id="WP_010276479.1">
    <property type="nucleotide sequence ID" value="NZ_CP065993.1"/>
</dbReference>
<comment type="caution">
    <text evidence="1">The sequence shown here is derived from an EMBL/GenBank/DDBJ whole genome shotgun (WGS) entry which is preliminary data.</text>
</comment>
<name>A0ABT6HBJ0_LEUPS</name>
<gene>
    <name evidence="1" type="ORF">P1N92_04890</name>
</gene>
<protein>
    <submittedName>
        <fullName evidence="1">Uncharacterized protein</fullName>
    </submittedName>
</protein>
<keyword evidence="2" id="KW-1185">Reference proteome</keyword>
<dbReference type="EMBL" id="JARGDN010000004">
    <property type="protein sequence ID" value="MDG9733456.1"/>
    <property type="molecule type" value="Genomic_DNA"/>
</dbReference>
<dbReference type="GeneID" id="64344996"/>
<evidence type="ECO:0000313" key="1">
    <source>
        <dbReference type="EMBL" id="MDG9733456.1"/>
    </source>
</evidence>
<reference evidence="1 2" key="1">
    <citation type="submission" date="2023-02" db="EMBL/GenBank/DDBJ databases">
        <title>Antimicrobial susceptibility testing and tentative epidemiological cut-off values for Lactobacillaceae family species intended for ingestion.</title>
        <authorList>
            <person name="Noehr-Meldgaard K."/>
            <person name="Struve C."/>
            <person name="Ingmer H."/>
            <person name="Koza A."/>
            <person name="Al-Nakeeb K."/>
            <person name="Agersoe Y."/>
        </authorList>
    </citation>
    <scope>NUCLEOTIDE SEQUENCE [LARGE SCALE GENOMIC DNA]</scope>
    <source>
        <strain evidence="1 2">DSM 20193</strain>
    </source>
</reference>
<organism evidence="1 2">
    <name type="scientific">Leuconostoc pseudomesenteroides</name>
    <dbReference type="NCBI Taxonomy" id="33968"/>
    <lineage>
        <taxon>Bacteria</taxon>
        <taxon>Bacillati</taxon>
        <taxon>Bacillota</taxon>
        <taxon>Bacilli</taxon>
        <taxon>Lactobacillales</taxon>
        <taxon>Lactobacillaceae</taxon>
        <taxon>Leuconostoc</taxon>
    </lineage>
</organism>
<accession>A0ABT6HBJ0</accession>
<dbReference type="Proteomes" id="UP001529201">
    <property type="component" value="Unassembled WGS sequence"/>
</dbReference>